<protein>
    <recommendedName>
        <fullName evidence="5">ADP-L-glycero-D-manno-heptose-6-epimerase</fullName>
        <ecNumber evidence="5">5.1.3.20</ecNumber>
    </recommendedName>
    <alternativeName>
        <fullName evidence="5">ADP-L-glycero-beta-D-manno-heptose-6-epimerase</fullName>
        <shortName evidence="5">ADP-glyceromanno-heptose 6-epimerase</shortName>
        <shortName evidence="5">ADP-hep 6-epimerase</shortName>
        <shortName evidence="5">AGME</shortName>
    </alternativeName>
</protein>
<feature type="binding site" evidence="5">
    <location>
        <position position="38"/>
    </location>
    <ligand>
        <name>NADP(+)</name>
        <dbReference type="ChEBI" id="CHEBI:58349"/>
    </ligand>
</feature>
<feature type="binding site" evidence="5">
    <location>
        <begin position="201"/>
        <end position="204"/>
    </location>
    <ligand>
        <name>substrate</name>
    </ligand>
</feature>
<comment type="domain">
    <text evidence="5">Contains a large N-terminal NADP-binding domain, and a smaller C-terminal substrate-binding domain.</text>
</comment>
<dbReference type="InterPro" id="IPR011912">
    <property type="entry name" value="Heptose_epim"/>
</dbReference>
<dbReference type="EMBL" id="CP013920">
    <property type="protein sequence ID" value="AMA64724.1"/>
    <property type="molecule type" value="Genomic_DNA"/>
</dbReference>
<dbReference type="InterPro" id="IPR036291">
    <property type="entry name" value="NAD(P)-bd_dom_sf"/>
</dbReference>
<dbReference type="UniPathway" id="UPA00356">
    <property type="reaction ID" value="UER00440"/>
</dbReference>
<sequence length="312" mass="36174">MIIVTGGAGFIGSNIIKSLNNIGRSDIIVVDNLKKNDKFINLIDLDIADYLDKEEFIKRIISDDNIGNIDVIFHEGACTSTIECNGKYIMNNNYQYSKELLNYCIKRHIAFLYASSAAIYGNRYNNFIEDQKYEKPLNIYGYSKFLFDQYVRKVLPNITSQVSGFRYFNVYGPRENHKRNMASIIFHLNNQIINRQHPKLFIGSKKFKRDFIHISDVVSINLWFWQNKISGIFNCGSGKASSFKSVVDEIKHFHLDKNISIEYVAFPDKLKKSYQKFTEADLTKLKSVGYDKPFKTLKDGIYDYMRLLNSNS</sequence>
<dbReference type="SUPFAM" id="SSF51735">
    <property type="entry name" value="NAD(P)-binding Rossmann-fold domains"/>
    <property type="match status" value="1"/>
</dbReference>
<feature type="binding site" evidence="5">
    <location>
        <position position="180"/>
    </location>
    <ligand>
        <name>substrate</name>
    </ligand>
</feature>
<feature type="binding site" evidence="5">
    <location>
        <position position="187"/>
    </location>
    <ligand>
        <name>substrate</name>
    </ligand>
</feature>
<evidence type="ECO:0000256" key="5">
    <source>
        <dbReference type="HAMAP-Rule" id="MF_01601"/>
    </source>
</evidence>
<evidence type="ECO:0000313" key="7">
    <source>
        <dbReference type="EMBL" id="AMA64724.1"/>
    </source>
</evidence>
<proteinExistence type="inferred from homology"/>
<feature type="binding site" evidence="5">
    <location>
        <position position="92"/>
    </location>
    <ligand>
        <name>NADP(+)</name>
        <dbReference type="ChEBI" id="CHEBI:58349"/>
    </ligand>
</feature>
<feature type="binding site" evidence="5">
    <location>
        <begin position="75"/>
        <end position="79"/>
    </location>
    <ligand>
        <name>NADP(+)</name>
        <dbReference type="ChEBI" id="CHEBI:58349"/>
    </ligand>
</feature>
<keyword evidence="2 5" id="KW-0521">NADP</keyword>
<comment type="cofactor">
    <cofactor evidence="5">
        <name>NADP(+)</name>
        <dbReference type="ChEBI" id="CHEBI:58349"/>
    </cofactor>
    <text evidence="5">Binds 1 NADP(+) per subunit.</text>
</comment>
<evidence type="ECO:0000259" key="6">
    <source>
        <dbReference type="Pfam" id="PF01370"/>
    </source>
</evidence>
<evidence type="ECO:0000256" key="2">
    <source>
        <dbReference type="ARBA" id="ARBA00022857"/>
    </source>
</evidence>
<dbReference type="GO" id="GO:0097171">
    <property type="term" value="P:ADP-L-glycero-beta-D-manno-heptose biosynthetic process"/>
    <property type="evidence" value="ECO:0007669"/>
    <property type="project" value="UniProtKB-UniPathway"/>
</dbReference>
<comment type="similarity">
    <text evidence="5">Belongs to the NAD(P)-dependent epimerase/dehydratase family. HldD subfamily.</text>
</comment>
<dbReference type="AlphaFoldDB" id="A0A109Q7B4"/>
<dbReference type="Proteomes" id="UP000069926">
    <property type="component" value="Chromosome"/>
</dbReference>
<reference evidence="7 8" key="1">
    <citation type="submission" date="2016-01" db="EMBL/GenBank/DDBJ databases">
        <title>Genome sequence of Ca. Arsenophonus lipopteni, the exclusive symbiont of a blood sucking fly Lipoptena cervi (Diptera: Hippoboscidae).</title>
        <authorList>
            <person name="Novakova E."/>
            <person name="Hypsa V."/>
            <person name="Nguyen P."/>
            <person name="Husnik F."/>
            <person name="Darby A.C."/>
        </authorList>
    </citation>
    <scope>NUCLEOTIDE SEQUENCE [LARGE SCALE GENOMIC DNA]</scope>
    <source>
        <strain evidence="7 8">CB</strain>
    </source>
</reference>
<dbReference type="NCBIfam" id="NF008360">
    <property type="entry name" value="PRK11150.1"/>
    <property type="match status" value="1"/>
</dbReference>
<evidence type="ECO:0000256" key="1">
    <source>
        <dbReference type="ARBA" id="ARBA00004713"/>
    </source>
</evidence>
<dbReference type="OrthoDB" id="9803010at2"/>
<comment type="function">
    <text evidence="5">Catalyzes the interconversion between ADP-D-glycero-beta-D-manno-heptose and ADP-L-glycero-beta-D-manno-heptose via an epimerization at carbon 6 of the heptose.</text>
</comment>
<feature type="binding site" evidence="5">
    <location>
        <position position="274"/>
    </location>
    <ligand>
        <name>substrate</name>
    </ligand>
</feature>
<dbReference type="PANTHER" id="PTHR43103:SF3">
    <property type="entry name" value="ADP-L-GLYCERO-D-MANNO-HEPTOSE-6-EPIMERASE"/>
    <property type="match status" value="1"/>
</dbReference>
<feature type="active site" description="Proton acceptor" evidence="5">
    <location>
        <position position="140"/>
    </location>
</feature>
<feature type="active site" description="Proton acceptor" evidence="5">
    <location>
        <position position="178"/>
    </location>
</feature>
<dbReference type="EC" id="5.1.3.20" evidence="5"/>
<keyword evidence="4 5" id="KW-0119">Carbohydrate metabolism</keyword>
<feature type="binding site" evidence="5">
    <location>
        <position position="170"/>
    </location>
    <ligand>
        <name>NADP(+)</name>
        <dbReference type="ChEBI" id="CHEBI:58349"/>
    </ligand>
</feature>
<dbReference type="HAMAP" id="MF_01601">
    <property type="entry name" value="Heptose_epimerase"/>
    <property type="match status" value="1"/>
</dbReference>
<organism evidence="7 8">
    <name type="scientific">Candidatus Arsenophonus lipoptenae</name>
    <dbReference type="NCBI Taxonomy" id="634113"/>
    <lineage>
        <taxon>Bacteria</taxon>
        <taxon>Pseudomonadati</taxon>
        <taxon>Pseudomonadota</taxon>
        <taxon>Gammaproteobacteria</taxon>
        <taxon>Enterobacterales</taxon>
        <taxon>Morganellaceae</taxon>
        <taxon>Arsenophonus</taxon>
    </lineage>
</organism>
<dbReference type="PATRIC" id="fig|634113.3.peg.130"/>
<comment type="pathway">
    <text evidence="1">Bacterial outer membrane biogenesis; LPS core biosynthesis.</text>
</comment>
<dbReference type="InterPro" id="IPR001509">
    <property type="entry name" value="Epimerase_deHydtase"/>
</dbReference>
<dbReference type="PANTHER" id="PTHR43103">
    <property type="entry name" value="NUCLEOSIDE-DIPHOSPHATE-SUGAR EPIMERASE"/>
    <property type="match status" value="1"/>
</dbReference>
<comment type="pathway">
    <text evidence="5">Nucleotide-sugar biosynthesis; ADP-L-glycero-beta-D-manno-heptose biosynthesis; ADP-L-glycero-beta-D-manno-heptose from D-glycero-beta-D-manno-heptose 7-phosphate: step 4/4.</text>
</comment>
<dbReference type="KEGG" id="asy:AUT07_00135"/>
<feature type="binding site" evidence="5">
    <location>
        <position position="209"/>
    </location>
    <ligand>
        <name>substrate</name>
    </ligand>
</feature>
<dbReference type="Gene3D" id="3.40.50.720">
    <property type="entry name" value="NAD(P)-binding Rossmann-like Domain"/>
    <property type="match status" value="1"/>
</dbReference>
<evidence type="ECO:0000256" key="3">
    <source>
        <dbReference type="ARBA" id="ARBA00023235"/>
    </source>
</evidence>
<dbReference type="Gene3D" id="3.90.25.10">
    <property type="entry name" value="UDP-galactose 4-epimerase, domain 1"/>
    <property type="match status" value="1"/>
</dbReference>
<accession>A0A109Q7B4</accession>
<feature type="binding site" evidence="5">
    <location>
        <position position="144"/>
    </location>
    <ligand>
        <name>NADP(+)</name>
        <dbReference type="ChEBI" id="CHEBI:58349"/>
    </ligand>
</feature>
<comment type="catalytic activity">
    <reaction evidence="5">
        <text>ADP-D-glycero-beta-D-manno-heptose = ADP-L-glycero-beta-D-manno-heptose</text>
        <dbReference type="Rhea" id="RHEA:17577"/>
        <dbReference type="ChEBI" id="CHEBI:59967"/>
        <dbReference type="ChEBI" id="CHEBI:61506"/>
        <dbReference type="EC" id="5.1.3.20"/>
    </reaction>
</comment>
<feature type="binding site" evidence="5">
    <location>
        <begin position="31"/>
        <end position="32"/>
    </location>
    <ligand>
        <name>NADP(+)</name>
        <dbReference type="ChEBI" id="CHEBI:58349"/>
    </ligand>
</feature>
<feature type="binding site" evidence="5">
    <location>
        <position position="169"/>
    </location>
    <ligand>
        <name>substrate</name>
    </ligand>
</feature>
<dbReference type="CDD" id="cd05248">
    <property type="entry name" value="ADP_GME_SDR_e"/>
    <property type="match status" value="1"/>
</dbReference>
<comment type="subunit">
    <text evidence="5">Homopentamer.</text>
</comment>
<gene>
    <name evidence="5 7" type="primary">hldD</name>
    <name evidence="7" type="ORF">AUT07_00135</name>
</gene>
<dbReference type="UniPathway" id="UPA00958"/>
<feature type="binding site" evidence="5">
    <location>
        <position position="178"/>
    </location>
    <ligand>
        <name>NADP(+)</name>
        <dbReference type="ChEBI" id="CHEBI:58349"/>
    </ligand>
</feature>
<feature type="binding site" evidence="5">
    <location>
        <begin position="10"/>
        <end position="11"/>
    </location>
    <ligand>
        <name>NADP(+)</name>
        <dbReference type="ChEBI" id="CHEBI:58349"/>
    </ligand>
</feature>
<dbReference type="RefSeq" id="WP_066282813.1">
    <property type="nucleotide sequence ID" value="NZ_CP013920.1"/>
</dbReference>
<feature type="binding site" evidence="5">
    <location>
        <position position="53"/>
    </location>
    <ligand>
        <name>NADP(+)</name>
        <dbReference type="ChEBI" id="CHEBI:58349"/>
    </ligand>
</feature>
<evidence type="ECO:0000256" key="4">
    <source>
        <dbReference type="ARBA" id="ARBA00023277"/>
    </source>
</evidence>
<keyword evidence="8" id="KW-1185">Reference proteome</keyword>
<name>A0A109Q7B4_9GAMM</name>
<dbReference type="Pfam" id="PF01370">
    <property type="entry name" value="Epimerase"/>
    <property type="match status" value="1"/>
</dbReference>
<feature type="domain" description="NAD-dependent epimerase/dehydratase" evidence="6">
    <location>
        <begin position="2"/>
        <end position="236"/>
    </location>
</feature>
<dbReference type="NCBIfam" id="TIGR02197">
    <property type="entry name" value="heptose_epim"/>
    <property type="match status" value="1"/>
</dbReference>
<dbReference type="GO" id="GO:0009244">
    <property type="term" value="P:lipopolysaccharide core region biosynthetic process"/>
    <property type="evidence" value="ECO:0007669"/>
    <property type="project" value="UniProtKB-UniPathway"/>
</dbReference>
<dbReference type="GO" id="GO:0050661">
    <property type="term" value="F:NADP binding"/>
    <property type="evidence" value="ECO:0007669"/>
    <property type="project" value="InterPro"/>
</dbReference>
<dbReference type="GO" id="GO:0008712">
    <property type="term" value="F:ADP-glyceromanno-heptose 6-epimerase activity"/>
    <property type="evidence" value="ECO:0007669"/>
    <property type="project" value="UniProtKB-UniRule"/>
</dbReference>
<evidence type="ECO:0000313" key="8">
    <source>
        <dbReference type="Proteomes" id="UP000069926"/>
    </source>
</evidence>
<dbReference type="STRING" id="634113.AUT07_00135"/>
<keyword evidence="3 5" id="KW-0413">Isomerase</keyword>